<accession>E7GPR1</accession>
<dbReference type="EMBL" id="ADLQ01000067">
    <property type="protein sequence ID" value="EGA93171.1"/>
    <property type="molecule type" value="Genomic_DNA"/>
</dbReference>
<dbReference type="Proteomes" id="UP000002970">
    <property type="component" value="Unassembled WGS sequence"/>
</dbReference>
<dbReference type="HOGENOM" id="CLU_1824449_0_0_9"/>
<keyword evidence="2" id="KW-1185">Reference proteome</keyword>
<name>E7GPR1_CLOS6</name>
<proteinExistence type="predicted"/>
<reference evidence="1 2" key="1">
    <citation type="submission" date="2010-12" db="EMBL/GenBank/DDBJ databases">
        <title>The Genome Sequence of Clostridium symbiosum strain WAL-14163.</title>
        <authorList>
            <person name="Earl A."/>
            <person name="Ward D."/>
            <person name="Feldgarden M."/>
            <person name="Gevers D."/>
            <person name="Finegold S.M."/>
            <person name="Summanen P.H."/>
            <person name="Molitoris D.R."/>
            <person name="Vaisanen M.L."/>
            <person name="Daigneault M."/>
            <person name="Young S.K."/>
            <person name="Zeng Q."/>
            <person name="Gargeya S."/>
            <person name="Fitzgerald M."/>
            <person name="Haas B."/>
            <person name="Abouelleil A."/>
            <person name="Alvarado L."/>
            <person name="Arachchi H.M."/>
            <person name="Berlin A."/>
            <person name="Brown A."/>
            <person name="Chapman S.B."/>
            <person name="Chen Z."/>
            <person name="Dunbar C."/>
            <person name="Freedman E."/>
            <person name="Gearin G."/>
            <person name="Gellesch M."/>
            <person name="Goldberg J."/>
            <person name="Griggs A."/>
            <person name="Gujja S."/>
            <person name="Heilman E."/>
            <person name="Heiman D."/>
            <person name="Howarth C."/>
            <person name="Larson L."/>
            <person name="Lui A."/>
            <person name="MacDonald P.J.P."/>
            <person name="Mehta T."/>
            <person name="Montmayeur A."/>
            <person name="Murphy C."/>
            <person name="Neiman D."/>
            <person name="Pearson M."/>
            <person name="Priest M."/>
            <person name="Roberts A."/>
            <person name="Saif S."/>
            <person name="Shea T."/>
            <person name="Shenoy N."/>
            <person name="Sisk P."/>
            <person name="Stolte C."/>
            <person name="Sykes S."/>
            <person name="White J."/>
            <person name="Yandava C."/>
            <person name="Nusbaum C."/>
            <person name="Birren B."/>
        </authorList>
    </citation>
    <scope>NUCLEOTIDE SEQUENCE [LARGE SCALE GENOMIC DNA]</scope>
    <source>
        <strain evidence="1 2">WAL-14163</strain>
    </source>
</reference>
<dbReference type="eggNOG" id="COG3039">
    <property type="taxonomic scope" value="Bacteria"/>
</dbReference>
<dbReference type="AlphaFoldDB" id="E7GPR1"/>
<gene>
    <name evidence="1" type="ORF">HMPREF9474_02906</name>
</gene>
<evidence type="ECO:0000313" key="2">
    <source>
        <dbReference type="Proteomes" id="UP000002970"/>
    </source>
</evidence>
<evidence type="ECO:0000313" key="1">
    <source>
        <dbReference type="EMBL" id="EGA93171.1"/>
    </source>
</evidence>
<protein>
    <submittedName>
        <fullName evidence="1">Transposase</fullName>
    </submittedName>
</protein>
<organism evidence="1 2">
    <name type="scientific">Clostridium symbiosum (strain WAL-14163)</name>
    <dbReference type="NCBI Taxonomy" id="742740"/>
    <lineage>
        <taxon>Bacteria</taxon>
        <taxon>Bacillati</taxon>
        <taxon>Bacillota</taxon>
        <taxon>Clostridia</taxon>
        <taxon>Lachnospirales</taxon>
        <taxon>Lachnospiraceae</taxon>
        <taxon>Otoolea</taxon>
    </lineage>
</organism>
<comment type="caution">
    <text evidence="1">The sequence shown here is derived from an EMBL/GenBank/DDBJ whole genome shotgun (WGS) entry which is preliminary data.</text>
</comment>
<sequence length="147" mass="16235">MVCAFIVMKCEGLSMISDLVDYLNNNLLTAHYCGFDISRPLPSYWTFDRFLINFDHSILSDIMKAQVLSLADKGIIDSSFIGLDSTSIKANTAQNNPKSFISNKFNPAYQPKADKDCKLGVHAVSSLLQNAPFLLTKDVPGRNSVVP</sequence>